<dbReference type="SMART" id="SM00360">
    <property type="entry name" value="RRM"/>
    <property type="match status" value="1"/>
</dbReference>
<keyword evidence="6 8" id="KW-0694">RNA-binding</keyword>
<evidence type="ECO:0000313" key="15">
    <source>
        <dbReference type="EMBL" id="KAJ8302025.1"/>
    </source>
</evidence>
<dbReference type="PANTHER" id="PTHR13948">
    <property type="entry name" value="RNA-BINDING PROTEIN"/>
    <property type="match status" value="1"/>
</dbReference>
<dbReference type="CDD" id="cd16162">
    <property type="entry name" value="OCRE_RBM5_like"/>
    <property type="match status" value="1"/>
</dbReference>
<evidence type="ECO:0000259" key="13">
    <source>
        <dbReference type="PROSITE" id="PS50174"/>
    </source>
</evidence>
<dbReference type="InterPro" id="IPR001876">
    <property type="entry name" value="Znf_RanBP2"/>
</dbReference>
<evidence type="ECO:0000256" key="4">
    <source>
        <dbReference type="ARBA" id="ARBA00022771"/>
    </source>
</evidence>
<feature type="region of interest" description="Disordered" evidence="11">
    <location>
        <begin position="497"/>
        <end position="523"/>
    </location>
</feature>
<dbReference type="PROSITE" id="PS50199">
    <property type="entry name" value="ZF_RANBP2_2"/>
    <property type="match status" value="1"/>
</dbReference>
<dbReference type="SUPFAM" id="SSF54928">
    <property type="entry name" value="RNA-binding domain, RBD"/>
    <property type="match status" value="1"/>
</dbReference>
<evidence type="ECO:0000256" key="8">
    <source>
        <dbReference type="PROSITE-ProRule" id="PRU00176"/>
    </source>
</evidence>
<organism evidence="15 16">
    <name type="scientific">Tegillarca granosa</name>
    <name type="common">Malaysian cockle</name>
    <name type="synonym">Anadara granosa</name>
    <dbReference type="NCBI Taxonomy" id="220873"/>
    <lineage>
        <taxon>Eukaryota</taxon>
        <taxon>Metazoa</taxon>
        <taxon>Spiralia</taxon>
        <taxon>Lophotrochozoa</taxon>
        <taxon>Mollusca</taxon>
        <taxon>Bivalvia</taxon>
        <taxon>Autobranchia</taxon>
        <taxon>Pteriomorphia</taxon>
        <taxon>Arcoida</taxon>
        <taxon>Arcoidea</taxon>
        <taxon>Arcidae</taxon>
        <taxon>Tegillarca</taxon>
    </lineage>
</organism>
<dbReference type="PROSITE" id="PS50102">
    <property type="entry name" value="RRM"/>
    <property type="match status" value="1"/>
</dbReference>
<accession>A0ABQ9EF06</accession>
<keyword evidence="2" id="KW-0479">Metal-binding</keyword>
<dbReference type="Gene3D" id="3.30.70.330">
    <property type="match status" value="1"/>
</dbReference>
<keyword evidence="5" id="KW-0862">Zinc</keyword>
<evidence type="ECO:0000256" key="11">
    <source>
        <dbReference type="SAM" id="MobiDB-lite"/>
    </source>
</evidence>
<evidence type="ECO:0000259" key="14">
    <source>
        <dbReference type="PROSITE" id="PS50199"/>
    </source>
</evidence>
<keyword evidence="10" id="KW-0175">Coiled coil</keyword>
<evidence type="ECO:0008006" key="17">
    <source>
        <dbReference type="Google" id="ProtNLM"/>
    </source>
</evidence>
<dbReference type="Gene3D" id="4.10.1060.10">
    <property type="entry name" value="Zinc finger, RanBP2-type"/>
    <property type="match status" value="1"/>
</dbReference>
<keyword evidence="16" id="KW-1185">Reference proteome</keyword>
<proteinExistence type="predicted"/>
<dbReference type="SMART" id="SM00547">
    <property type="entry name" value="ZnF_RBZ"/>
    <property type="match status" value="1"/>
</dbReference>
<feature type="compositionally biased region" description="Basic and acidic residues" evidence="11">
    <location>
        <begin position="586"/>
        <end position="597"/>
    </location>
</feature>
<evidence type="ECO:0000256" key="6">
    <source>
        <dbReference type="ARBA" id="ARBA00022884"/>
    </source>
</evidence>
<dbReference type="InterPro" id="IPR036443">
    <property type="entry name" value="Znf_RanBP2_sf"/>
</dbReference>
<comment type="caution">
    <text evidence="15">The sequence shown here is derived from an EMBL/GenBank/DDBJ whole genome shotgun (WGS) entry which is preliminary data.</text>
</comment>
<dbReference type="InterPro" id="IPR035979">
    <property type="entry name" value="RBD_domain_sf"/>
</dbReference>
<sequence>MFSSLTFVYIIQGKLVFQNQYYATMHYSTPKTGQDKGPVHKTDWSCSKCGVHNFKRRDHCFKCNLSREESDKKNEADGFDQVGTNPCNTLIFRGLDALTTEDNLIMALTNVTSAGLKNIRIIRDELTNTSRGYGFVEMNTVMESTQLLETITQLHPPFEVDGKQILVSFAKNTFSTVMATLSADSSQQQSSWDYNQQGYYDNSYYQGGEYDQSQYYDGQYDYSQYYDQSQYQQTQVTTTSTGTVSTPQVPAASTQTDSTNAAAAVAQAAIQQAHAVKHFNKQPRNKNKVGQSTDQLHSTTVQPELQNNQTSLYQDQRQQLQQQDYPVYPPPDVSTYQYDENSGYYFDPQTSLYYDANSQYFYNAQTSQFLYWDAERSTYLPAPTGEEQKEDNAEKLKRKEEKKEKVKVAKKIAKDMEKWAKTLNAQKDAIKGFNKTFQSVSSSSSVGKGSEFKESATADAGYAILEKSAKGNLDDKKLMPPPPAMGSAAAEKPHLVAQYGGDSDSDDNDDSSGQLGGSGPMIDESKLSDWSKLACLLCKRQFQTKEILIKHTQMSDLHKQNLEALYKSRGMGSLVSAGTDSGQLQYRDRAKERREKYGIPPPPEPKKRHDREAPISYEQPNNTGIEEANIGNKLLQKMGWSVGQGLGRSKQGIVKPIEASRRSAGAGLGMRGANVVAGAGDTYKDAVKKTMFARYNEMD</sequence>
<feature type="compositionally biased region" description="Basic and acidic residues" evidence="11">
    <location>
        <begin position="604"/>
        <end position="613"/>
    </location>
</feature>
<dbReference type="CDD" id="cd12313">
    <property type="entry name" value="RRM1_RRM2_RBM5_like"/>
    <property type="match status" value="1"/>
</dbReference>
<keyword evidence="7" id="KW-0539">Nucleus</keyword>
<evidence type="ECO:0000256" key="5">
    <source>
        <dbReference type="ARBA" id="ARBA00022833"/>
    </source>
</evidence>
<dbReference type="Pfam" id="PF17780">
    <property type="entry name" value="OCRE"/>
    <property type="match status" value="1"/>
</dbReference>
<evidence type="ECO:0000256" key="2">
    <source>
        <dbReference type="ARBA" id="ARBA00022723"/>
    </source>
</evidence>
<dbReference type="PANTHER" id="PTHR13948:SF3">
    <property type="entry name" value="FI21118P1"/>
    <property type="match status" value="1"/>
</dbReference>
<protein>
    <recommendedName>
        <fullName evidence="17">RNA-binding protein 5</fullName>
    </recommendedName>
</protein>
<evidence type="ECO:0000256" key="7">
    <source>
        <dbReference type="ARBA" id="ARBA00023242"/>
    </source>
</evidence>
<feature type="domain" description="G-patch" evidence="13">
    <location>
        <begin position="627"/>
        <end position="673"/>
    </location>
</feature>
<evidence type="ECO:0000313" key="16">
    <source>
        <dbReference type="Proteomes" id="UP001217089"/>
    </source>
</evidence>
<dbReference type="PROSITE" id="PS50174">
    <property type="entry name" value="G_PATCH"/>
    <property type="match status" value="1"/>
</dbReference>
<evidence type="ECO:0000256" key="9">
    <source>
        <dbReference type="PROSITE-ProRule" id="PRU00322"/>
    </source>
</evidence>
<comment type="subcellular location">
    <subcellularLocation>
        <location evidence="1">Nucleus</location>
    </subcellularLocation>
</comment>
<keyword evidence="4 9" id="KW-0863">Zinc-finger</keyword>
<dbReference type="SMART" id="SM00443">
    <property type="entry name" value="G_patch"/>
    <property type="match status" value="1"/>
</dbReference>
<gene>
    <name evidence="15" type="ORF">KUTeg_021012</name>
</gene>
<name>A0ABQ9EF06_TEGGR</name>
<dbReference type="EMBL" id="JARBDR010000918">
    <property type="protein sequence ID" value="KAJ8302025.1"/>
    <property type="molecule type" value="Genomic_DNA"/>
</dbReference>
<evidence type="ECO:0000256" key="1">
    <source>
        <dbReference type="ARBA" id="ARBA00004123"/>
    </source>
</evidence>
<evidence type="ECO:0000256" key="3">
    <source>
        <dbReference type="ARBA" id="ARBA00022737"/>
    </source>
</evidence>
<reference evidence="15 16" key="1">
    <citation type="submission" date="2022-12" db="EMBL/GenBank/DDBJ databases">
        <title>Chromosome-level genome of Tegillarca granosa.</title>
        <authorList>
            <person name="Kim J."/>
        </authorList>
    </citation>
    <scope>NUCLEOTIDE SEQUENCE [LARGE SCALE GENOMIC DNA]</scope>
    <source>
        <strain evidence="15">Teg-2019</strain>
        <tissue evidence="15">Adductor muscle</tissue>
    </source>
</reference>
<dbReference type="PROSITE" id="PS01358">
    <property type="entry name" value="ZF_RANBP2_1"/>
    <property type="match status" value="1"/>
</dbReference>
<dbReference type="Proteomes" id="UP001217089">
    <property type="component" value="Unassembled WGS sequence"/>
</dbReference>
<dbReference type="InterPro" id="IPR012677">
    <property type="entry name" value="Nucleotide-bd_a/b_plait_sf"/>
</dbReference>
<feature type="coiled-coil region" evidence="10">
    <location>
        <begin position="386"/>
        <end position="416"/>
    </location>
</feature>
<keyword evidence="3" id="KW-0677">Repeat</keyword>
<dbReference type="Pfam" id="PF01585">
    <property type="entry name" value="G-patch"/>
    <property type="match status" value="1"/>
</dbReference>
<evidence type="ECO:0000256" key="10">
    <source>
        <dbReference type="SAM" id="Coils"/>
    </source>
</evidence>
<evidence type="ECO:0000259" key="12">
    <source>
        <dbReference type="PROSITE" id="PS50102"/>
    </source>
</evidence>
<dbReference type="InterPro" id="IPR000504">
    <property type="entry name" value="RRM_dom"/>
</dbReference>
<feature type="domain" description="RanBP2-type" evidence="14">
    <location>
        <begin position="35"/>
        <end position="69"/>
    </location>
</feature>
<dbReference type="InterPro" id="IPR000467">
    <property type="entry name" value="G_patch_dom"/>
</dbReference>
<feature type="domain" description="RRM" evidence="12">
    <location>
        <begin position="88"/>
        <end position="172"/>
    </location>
</feature>
<dbReference type="InterPro" id="IPR041591">
    <property type="entry name" value="OCRE"/>
</dbReference>
<feature type="region of interest" description="Disordered" evidence="11">
    <location>
        <begin position="576"/>
        <end position="624"/>
    </location>
</feature>
<dbReference type="SUPFAM" id="SSF90209">
    <property type="entry name" value="Ran binding protein zinc finger-like"/>
    <property type="match status" value="1"/>
</dbReference>